<reference evidence="2 3" key="1">
    <citation type="journal article" date="2014" name="Curr. Biol.">
        <title>The genome of the clonal raider ant Cerapachys biroi.</title>
        <authorList>
            <person name="Oxley P.R."/>
            <person name="Ji L."/>
            <person name="Fetter-Pruneda I."/>
            <person name="McKenzie S.K."/>
            <person name="Li C."/>
            <person name="Hu H."/>
            <person name="Zhang G."/>
            <person name="Kronauer D.J."/>
        </authorList>
    </citation>
    <scope>NUCLEOTIDE SEQUENCE [LARGE SCALE GENOMIC DNA]</scope>
</reference>
<dbReference type="Proteomes" id="UP000053097">
    <property type="component" value="Unassembled WGS sequence"/>
</dbReference>
<dbReference type="OrthoDB" id="5855668at2759"/>
<keyword evidence="3" id="KW-1185">Reference proteome</keyword>
<dbReference type="AlphaFoldDB" id="A0A026W3M7"/>
<protein>
    <submittedName>
        <fullName evidence="2">Uncharacterized protein</fullName>
    </submittedName>
</protein>
<organism evidence="2 3">
    <name type="scientific">Ooceraea biroi</name>
    <name type="common">Clonal raider ant</name>
    <name type="synonym">Cerapachys biroi</name>
    <dbReference type="NCBI Taxonomy" id="2015173"/>
    <lineage>
        <taxon>Eukaryota</taxon>
        <taxon>Metazoa</taxon>
        <taxon>Ecdysozoa</taxon>
        <taxon>Arthropoda</taxon>
        <taxon>Hexapoda</taxon>
        <taxon>Insecta</taxon>
        <taxon>Pterygota</taxon>
        <taxon>Neoptera</taxon>
        <taxon>Endopterygota</taxon>
        <taxon>Hymenoptera</taxon>
        <taxon>Apocrita</taxon>
        <taxon>Aculeata</taxon>
        <taxon>Formicoidea</taxon>
        <taxon>Formicidae</taxon>
        <taxon>Dorylinae</taxon>
        <taxon>Ooceraea</taxon>
    </lineage>
</organism>
<name>A0A026W3M7_OOCBI</name>
<dbReference type="EMBL" id="KK107453">
    <property type="protein sequence ID" value="EZA50662.1"/>
    <property type="molecule type" value="Genomic_DNA"/>
</dbReference>
<evidence type="ECO:0000313" key="3">
    <source>
        <dbReference type="Proteomes" id="UP000053097"/>
    </source>
</evidence>
<evidence type="ECO:0000256" key="1">
    <source>
        <dbReference type="SAM" id="MobiDB-lite"/>
    </source>
</evidence>
<accession>A0A026W3M7</accession>
<feature type="region of interest" description="Disordered" evidence="1">
    <location>
        <begin position="31"/>
        <end position="56"/>
    </location>
</feature>
<sequence length="56" mass="6240">MKHIILYPTCKLVNNVPCGNIPIRQNYPFSSSSADQNVGHDVRGSVDNKKVDILKD</sequence>
<feature type="compositionally biased region" description="Basic and acidic residues" evidence="1">
    <location>
        <begin position="38"/>
        <end position="56"/>
    </location>
</feature>
<dbReference type="STRING" id="2015173.A0A026W3M7"/>
<proteinExistence type="predicted"/>
<evidence type="ECO:0000313" key="2">
    <source>
        <dbReference type="EMBL" id="EZA50662.1"/>
    </source>
</evidence>
<gene>
    <name evidence="2" type="ORF">X777_11013</name>
</gene>